<feature type="chain" id="PRO_5035819114" evidence="1">
    <location>
        <begin position="18"/>
        <end position="207"/>
    </location>
</feature>
<evidence type="ECO:0000313" key="3">
    <source>
        <dbReference type="Proteomes" id="UP000743370"/>
    </source>
</evidence>
<sequence length="207" mass="22757">MLLDSWWVLGVVEFGASFVVVSDPEGFLEKEDIVEFGKIILKAFFPFYTETLILSPSTLSSLPSILSSPNPISTTINLVVSRKPPWPPPLEPQITVIFNHHRESSIDTVKTLAIDEKKVGVGTLFSPLSSVSDVGKSPKLRGSLEKEERPWLSEVSADCYKVPDEAETGKVALRLVKGTLMLVAKDAYEADGGFHGWLKLVVFPRSS</sequence>
<dbReference type="EMBL" id="JABFOF010000001">
    <property type="protein sequence ID" value="KAG2408626.1"/>
    <property type="molecule type" value="Genomic_DNA"/>
</dbReference>
<proteinExistence type="predicted"/>
<keyword evidence="1" id="KW-0732">Signal</keyword>
<evidence type="ECO:0000313" key="2">
    <source>
        <dbReference type="EMBL" id="KAG2408626.1"/>
    </source>
</evidence>
<reference evidence="2 3" key="1">
    <citation type="submission" date="2020-05" db="EMBL/GenBank/DDBJ databases">
        <title>Vigna angularis (adzuki bean) Var. LongXiaoDou No. 4 denovo assembly.</title>
        <authorList>
            <person name="Xiang H."/>
        </authorList>
    </citation>
    <scope>NUCLEOTIDE SEQUENCE [LARGE SCALE GENOMIC DNA]</scope>
    <source>
        <tissue evidence="2">Leaf</tissue>
    </source>
</reference>
<name>A0A8T0L9F1_PHAAN</name>
<comment type="caution">
    <text evidence="2">The sequence shown here is derived from an EMBL/GenBank/DDBJ whole genome shotgun (WGS) entry which is preliminary data.</text>
</comment>
<gene>
    <name evidence="2" type="ORF">HKW66_Vig0034480</name>
</gene>
<protein>
    <submittedName>
        <fullName evidence="2">Uncharacterized protein</fullName>
    </submittedName>
</protein>
<dbReference type="AlphaFoldDB" id="A0A8T0L9F1"/>
<organism evidence="2 3">
    <name type="scientific">Phaseolus angularis</name>
    <name type="common">Azuki bean</name>
    <name type="synonym">Vigna angularis</name>
    <dbReference type="NCBI Taxonomy" id="3914"/>
    <lineage>
        <taxon>Eukaryota</taxon>
        <taxon>Viridiplantae</taxon>
        <taxon>Streptophyta</taxon>
        <taxon>Embryophyta</taxon>
        <taxon>Tracheophyta</taxon>
        <taxon>Spermatophyta</taxon>
        <taxon>Magnoliopsida</taxon>
        <taxon>eudicotyledons</taxon>
        <taxon>Gunneridae</taxon>
        <taxon>Pentapetalae</taxon>
        <taxon>rosids</taxon>
        <taxon>fabids</taxon>
        <taxon>Fabales</taxon>
        <taxon>Fabaceae</taxon>
        <taxon>Papilionoideae</taxon>
        <taxon>50 kb inversion clade</taxon>
        <taxon>NPAAA clade</taxon>
        <taxon>indigoferoid/millettioid clade</taxon>
        <taxon>Phaseoleae</taxon>
        <taxon>Vigna</taxon>
    </lineage>
</organism>
<feature type="signal peptide" evidence="1">
    <location>
        <begin position="1"/>
        <end position="17"/>
    </location>
</feature>
<evidence type="ECO:0000256" key="1">
    <source>
        <dbReference type="SAM" id="SignalP"/>
    </source>
</evidence>
<accession>A0A8T0L9F1</accession>
<dbReference type="Proteomes" id="UP000743370">
    <property type="component" value="Unassembled WGS sequence"/>
</dbReference>